<dbReference type="InterPro" id="IPR016291">
    <property type="entry name" value="Isochorismatase"/>
</dbReference>
<dbReference type="OrthoDB" id="5794853at2"/>
<feature type="domain" description="Isochorismatase-like" evidence="2">
    <location>
        <begin position="31"/>
        <end position="203"/>
    </location>
</feature>
<dbReference type="InterPro" id="IPR036380">
    <property type="entry name" value="Isochorismatase-like_sf"/>
</dbReference>
<dbReference type="InterPro" id="IPR050272">
    <property type="entry name" value="Isochorismatase-like_hydrls"/>
</dbReference>
<protein>
    <submittedName>
        <fullName evidence="3">Isochorismatase</fullName>
    </submittedName>
</protein>
<name>A0A428YC56_KIBAR</name>
<dbReference type="RefSeq" id="WP_037268597.1">
    <property type="nucleotide sequence ID" value="NZ_QHKI01000087.1"/>
</dbReference>
<dbReference type="InterPro" id="IPR000868">
    <property type="entry name" value="Isochorismatase-like_dom"/>
</dbReference>
<evidence type="ECO:0000256" key="1">
    <source>
        <dbReference type="ARBA" id="ARBA00022801"/>
    </source>
</evidence>
<keyword evidence="1" id="KW-0378">Hydrolase</keyword>
<dbReference type="GO" id="GO:0008908">
    <property type="term" value="F:isochorismatase activity"/>
    <property type="evidence" value="ECO:0007669"/>
    <property type="project" value="InterPro"/>
</dbReference>
<organism evidence="3 4">
    <name type="scientific">Kibdelosporangium aridum</name>
    <dbReference type="NCBI Taxonomy" id="2030"/>
    <lineage>
        <taxon>Bacteria</taxon>
        <taxon>Bacillati</taxon>
        <taxon>Actinomycetota</taxon>
        <taxon>Actinomycetes</taxon>
        <taxon>Pseudonocardiales</taxon>
        <taxon>Pseudonocardiaceae</taxon>
        <taxon>Kibdelosporangium</taxon>
    </lineage>
</organism>
<dbReference type="PANTHER" id="PTHR43540">
    <property type="entry name" value="PEROXYUREIDOACRYLATE/UREIDOACRYLATE AMIDOHYDROLASE-RELATED"/>
    <property type="match status" value="1"/>
</dbReference>
<comment type="caution">
    <text evidence="3">The sequence shown here is derived from an EMBL/GenBank/DDBJ whole genome shotgun (WGS) entry which is preliminary data.</text>
</comment>
<reference evidence="3 4" key="1">
    <citation type="submission" date="2018-05" db="EMBL/GenBank/DDBJ databases">
        <title>Evolution of GPA BGCs.</title>
        <authorList>
            <person name="Waglechner N."/>
            <person name="Wright G.D."/>
        </authorList>
    </citation>
    <scope>NUCLEOTIDE SEQUENCE [LARGE SCALE GENOMIC DNA]</scope>
    <source>
        <strain evidence="3 4">A82846</strain>
    </source>
</reference>
<accession>A0A428YC56</accession>
<dbReference type="PANTHER" id="PTHR43540:SF3">
    <property type="entry name" value="ENTEROBACTIN SYNTHASE COMPONENT B"/>
    <property type="match status" value="1"/>
</dbReference>
<dbReference type="SUPFAM" id="SSF52499">
    <property type="entry name" value="Isochorismatase-like hydrolases"/>
    <property type="match status" value="1"/>
</dbReference>
<dbReference type="Proteomes" id="UP000287547">
    <property type="component" value="Unassembled WGS sequence"/>
</dbReference>
<evidence type="ECO:0000313" key="4">
    <source>
        <dbReference type="Proteomes" id="UP000287547"/>
    </source>
</evidence>
<proteinExistence type="predicted"/>
<evidence type="ECO:0000313" key="3">
    <source>
        <dbReference type="EMBL" id="RSM65246.1"/>
    </source>
</evidence>
<gene>
    <name evidence="3" type="ORF">DMH04_49665</name>
</gene>
<dbReference type="Pfam" id="PF00857">
    <property type="entry name" value="Isochorismatase"/>
    <property type="match status" value="1"/>
</dbReference>
<dbReference type="PIRSF" id="PIRSF001111">
    <property type="entry name" value="Isochorismatase"/>
    <property type="match status" value="1"/>
</dbReference>
<sequence>MGIPVISSYALPTENDLPEQLVQWQPDPVRAALLIHDMQQYFVDFFPSDTAPISGVIGNIAALRKTASELGIPVIYTAQPGNMTRHQRGLLQDFWGPGMRATPEHRRVIKELTPRDHDVVLTKWRYSAFTRTHLTDLMAGQRRDQLIVCGIYAHVGCLMTVADAFAQDIQPFLVADAIADFTREDHLAALEYAARRCAATPTTTTVLTALHAQQNFAVQH</sequence>
<dbReference type="Gene3D" id="3.40.50.850">
    <property type="entry name" value="Isochorismatase-like"/>
    <property type="match status" value="1"/>
</dbReference>
<evidence type="ECO:0000259" key="2">
    <source>
        <dbReference type="Pfam" id="PF00857"/>
    </source>
</evidence>
<dbReference type="PRINTS" id="PR01398">
    <property type="entry name" value="ISCHRISMTASE"/>
</dbReference>
<dbReference type="EMBL" id="QHKI01000087">
    <property type="protein sequence ID" value="RSM65246.1"/>
    <property type="molecule type" value="Genomic_DNA"/>
</dbReference>
<dbReference type="AlphaFoldDB" id="A0A428YC56"/>